<keyword evidence="2" id="KW-0472">Membrane</keyword>
<feature type="compositionally biased region" description="Basic and acidic residues" evidence="1">
    <location>
        <begin position="683"/>
        <end position="694"/>
    </location>
</feature>
<feature type="region of interest" description="Disordered" evidence="1">
    <location>
        <begin position="616"/>
        <end position="768"/>
    </location>
</feature>
<sequence length="808" mass="91583">MKKAMKILLLCAFIPTTLISTFSSLSLSTDPKTNNSVDLIKQKKFDWRQINQDILPPVRYQRLDICWAYSAIGVSEINVLKNGLYASPSTLDLSEKGIAFLTRNRNFNSDPLENTKFDTMENKTHWASGGYAISAGYMLMQWNSLMNETSDFKKNNFDVPFRLEELIKINSHDREAIKKYVVENGAVGFGFSAGYAGIYYNSNTYQGPKYGHAATIIGWDDSIPKENFGAGTTQNGGWIVKNSWGDHILEKGYMYISYDAPIGDIFSLNYASKDKYDNNYYYDGYLRDNINLKETKAISSFEAKAETSDYEEYLKAVNVGFEGKNADVTVNVYLNDDKSEINPREYSNNNAQLVSTATKHFEDGGLRLIELPEQIRLKKGQYFSIEASVQNADNTARLIFSDEGKSTLDLSYVRQNSKWVSSQKKFGGVARIKAFTKQIYNNQKEKIKENDLSFANISLNNGIHRLGTYNDIKPSVYINDNLLEESKDYELKYTEILDTDKRFYLDDANVGYGIIEINGLGKYKNTKNKVFYTTIVGLYPPVNNQVYTQQNYDTKNFTIKVRRDVKNTDEVNFGKGWVVSRSHNLDKNETIVQLNYQGDDSDYYRRSSAYVKIVKDDNVQPEENQHQNLEINTNTNTTDETTEDKSSNSKDNLVDNQNSGSEKTNTENTKDQDNTSSNTDNGNKNESEETKKDINSSPSQSQDTNTNKKTKNTQENPNANSSSSNTTEPKTQPNSPNNISKESPKNTDTNTKSTKPINNKNQSVNNNTQNINTIKKTKANMYYLLLLIPAISAIATTVAIYFRKKAKK</sequence>
<dbReference type="PANTHER" id="PTHR12411">
    <property type="entry name" value="CYSTEINE PROTEASE FAMILY C1-RELATED"/>
    <property type="match status" value="1"/>
</dbReference>
<dbReference type="CDD" id="cd02619">
    <property type="entry name" value="Peptidase_C1"/>
    <property type="match status" value="1"/>
</dbReference>
<feature type="signal peptide" evidence="3">
    <location>
        <begin position="1"/>
        <end position="19"/>
    </location>
</feature>
<feature type="chain" id="PRO_5046976974" description="Peptidase C1A papain C-terminal domain-containing protein" evidence="3">
    <location>
        <begin position="20"/>
        <end position="808"/>
    </location>
</feature>
<evidence type="ECO:0000313" key="6">
    <source>
        <dbReference type="Proteomes" id="UP000718793"/>
    </source>
</evidence>
<keyword evidence="3" id="KW-0732">Signal</keyword>
<feature type="compositionally biased region" description="Polar residues" evidence="1">
    <location>
        <begin position="726"/>
        <end position="754"/>
    </location>
</feature>
<evidence type="ECO:0000256" key="3">
    <source>
        <dbReference type="SAM" id="SignalP"/>
    </source>
</evidence>
<evidence type="ECO:0000256" key="2">
    <source>
        <dbReference type="SAM" id="Phobius"/>
    </source>
</evidence>
<keyword evidence="6" id="KW-1185">Reference proteome</keyword>
<feature type="transmembrane region" description="Helical" evidence="2">
    <location>
        <begin position="781"/>
        <end position="802"/>
    </location>
</feature>
<evidence type="ECO:0000313" key="5">
    <source>
        <dbReference type="EMBL" id="MBU4692200.1"/>
    </source>
</evidence>
<evidence type="ECO:0000259" key="4">
    <source>
        <dbReference type="SMART" id="SM00645"/>
    </source>
</evidence>
<feature type="compositionally biased region" description="Low complexity" evidence="1">
    <location>
        <begin position="716"/>
        <end position="725"/>
    </location>
</feature>
<protein>
    <recommendedName>
        <fullName evidence="4">Peptidase C1A papain C-terminal domain-containing protein</fullName>
    </recommendedName>
</protein>
<dbReference type="SMART" id="SM00645">
    <property type="entry name" value="Pept_C1"/>
    <property type="match status" value="1"/>
</dbReference>
<gene>
    <name evidence="5" type="ORF">KQ875_01145</name>
</gene>
<feature type="compositionally biased region" description="Low complexity" evidence="1">
    <location>
        <begin position="755"/>
        <end position="768"/>
    </location>
</feature>
<feature type="compositionally biased region" description="Polar residues" evidence="1">
    <location>
        <begin position="649"/>
        <end position="663"/>
    </location>
</feature>
<accession>A0ABS6DQS7</accession>
<dbReference type="Pfam" id="PF00112">
    <property type="entry name" value="Peptidase_C1"/>
    <property type="match status" value="1"/>
</dbReference>
<keyword evidence="2" id="KW-0812">Transmembrane</keyword>
<evidence type="ECO:0000256" key="1">
    <source>
        <dbReference type="SAM" id="MobiDB-lite"/>
    </source>
</evidence>
<proteinExistence type="predicted"/>
<dbReference type="Proteomes" id="UP000718793">
    <property type="component" value="Unassembled WGS sequence"/>
</dbReference>
<dbReference type="RefSeq" id="WP_216488560.1">
    <property type="nucleotide sequence ID" value="NZ_JAHMHH010000001.1"/>
</dbReference>
<comment type="caution">
    <text evidence="5">The sequence shown here is derived from an EMBL/GenBank/DDBJ whole genome shotgun (WGS) entry which is preliminary data.</text>
</comment>
<keyword evidence="2" id="KW-1133">Transmembrane helix</keyword>
<reference evidence="5" key="1">
    <citation type="submission" date="2021-06" db="EMBL/GenBank/DDBJ databases">
        <title>Novel Mycoplasma species detected in California sea lions (Zalophus californianus) from the USA.</title>
        <authorList>
            <person name="Volokhov D.V."/>
            <person name="Furtak V.A."/>
            <person name="Zagorodnyaya T.A."/>
        </authorList>
    </citation>
    <scope>NUCLEOTIDE SEQUENCE [LARGE SCALE GENOMIC DNA]</scope>
    <source>
        <strain evidence="5">CSL 5346</strain>
    </source>
</reference>
<dbReference type="EMBL" id="JAHMHH010000001">
    <property type="protein sequence ID" value="MBU4692200.1"/>
    <property type="molecule type" value="Genomic_DNA"/>
</dbReference>
<feature type="compositionally biased region" description="Basic and acidic residues" evidence="1">
    <location>
        <begin position="664"/>
        <end position="673"/>
    </location>
</feature>
<organism evidence="5 6">
    <name type="scientific">Mycoplasma zalophi</name>
    <dbReference type="NCBI Taxonomy" id="191287"/>
    <lineage>
        <taxon>Bacteria</taxon>
        <taxon>Bacillati</taxon>
        <taxon>Mycoplasmatota</taxon>
        <taxon>Mollicutes</taxon>
        <taxon>Mycoplasmataceae</taxon>
        <taxon>Mycoplasma</taxon>
    </lineage>
</organism>
<dbReference type="InterPro" id="IPR013128">
    <property type="entry name" value="Peptidase_C1A"/>
</dbReference>
<feature type="domain" description="Peptidase C1A papain C-terminal" evidence="4">
    <location>
        <begin position="41"/>
        <end position="273"/>
    </location>
</feature>
<name>A0ABS6DQS7_9MOLU</name>
<dbReference type="InterPro" id="IPR000668">
    <property type="entry name" value="Peptidase_C1A_C"/>
</dbReference>